<organism evidence="1 2">
    <name type="scientific">Moniliophthora roreri</name>
    <name type="common">Frosty pod rot fungus</name>
    <name type="synonym">Monilia roreri</name>
    <dbReference type="NCBI Taxonomy" id="221103"/>
    <lineage>
        <taxon>Eukaryota</taxon>
        <taxon>Fungi</taxon>
        <taxon>Dikarya</taxon>
        <taxon>Basidiomycota</taxon>
        <taxon>Agaricomycotina</taxon>
        <taxon>Agaricomycetes</taxon>
        <taxon>Agaricomycetidae</taxon>
        <taxon>Agaricales</taxon>
        <taxon>Marasmiineae</taxon>
        <taxon>Marasmiaceae</taxon>
        <taxon>Moniliophthora</taxon>
    </lineage>
</organism>
<accession>A0A0W0FFN0</accession>
<dbReference type="EMBL" id="LATX01002017">
    <property type="protein sequence ID" value="KTB35093.1"/>
    <property type="molecule type" value="Genomic_DNA"/>
</dbReference>
<evidence type="ECO:0000313" key="2">
    <source>
        <dbReference type="Proteomes" id="UP000054988"/>
    </source>
</evidence>
<reference evidence="1 2" key="1">
    <citation type="submission" date="2015-12" db="EMBL/GenBank/DDBJ databases">
        <title>Draft genome sequence of Moniliophthora roreri, the causal agent of frosty pod rot of cacao.</title>
        <authorList>
            <person name="Aime M.C."/>
            <person name="Diaz-Valderrama J.R."/>
            <person name="Kijpornyongpan T."/>
            <person name="Phillips-Mora W."/>
        </authorList>
    </citation>
    <scope>NUCLEOTIDE SEQUENCE [LARGE SCALE GENOMIC DNA]</scope>
    <source>
        <strain evidence="1 2">MCA 2952</strain>
    </source>
</reference>
<name>A0A0W0FFN0_MONRR</name>
<proteinExistence type="predicted"/>
<gene>
    <name evidence="1" type="ORF">WG66_12307</name>
</gene>
<sequence length="31" mass="3585">MNLLEQRQYMVDMISQTILHHALVLATKISS</sequence>
<evidence type="ECO:0000313" key="1">
    <source>
        <dbReference type="EMBL" id="KTB35093.1"/>
    </source>
</evidence>
<protein>
    <submittedName>
        <fullName evidence="1">Uncharacterized protein</fullName>
    </submittedName>
</protein>
<dbReference type="Proteomes" id="UP000054988">
    <property type="component" value="Unassembled WGS sequence"/>
</dbReference>
<comment type="caution">
    <text evidence="1">The sequence shown here is derived from an EMBL/GenBank/DDBJ whole genome shotgun (WGS) entry which is preliminary data.</text>
</comment>
<dbReference type="AlphaFoldDB" id="A0A0W0FFN0"/>